<evidence type="ECO:0000259" key="1">
    <source>
        <dbReference type="Pfam" id="PF13619"/>
    </source>
</evidence>
<dbReference type="InterPro" id="IPR025309">
    <property type="entry name" value="KTSC_dom"/>
</dbReference>
<comment type="caution">
    <text evidence="2">The sequence shown here is derived from an EMBL/GenBank/DDBJ whole genome shotgun (WGS) entry which is preliminary data.</text>
</comment>
<dbReference type="PATRIC" id="fig|423471.3.peg.4796"/>
<dbReference type="GeneID" id="88768464"/>
<accession>G5JCG9</accession>
<dbReference type="RefSeq" id="WP_007307872.1">
    <property type="nucleotide sequence ID" value="NZ_AESD01000773.1"/>
</dbReference>
<dbReference type="AlphaFoldDB" id="G5JCG9"/>
<dbReference type="Proteomes" id="UP000003477">
    <property type="component" value="Unassembled WGS sequence"/>
</dbReference>
<proteinExistence type="predicted"/>
<dbReference type="EMBL" id="AESD01000773">
    <property type="protein sequence ID" value="EHJ10117.1"/>
    <property type="molecule type" value="Genomic_DNA"/>
</dbReference>
<feature type="domain" description="KTSC" evidence="1">
    <location>
        <begin position="36"/>
        <end position="91"/>
    </location>
</feature>
<reference evidence="2 3" key="1">
    <citation type="journal article" date="2011" name="Front. Microbiol.">
        <title>Two Strains of Crocosphaera watsonii with Highly Conserved Genomes are Distinguished by Strain-Specific Features.</title>
        <authorList>
            <person name="Bench S.R."/>
            <person name="Ilikchyan I.N."/>
            <person name="Tripp H.J."/>
            <person name="Zehr J.P."/>
        </authorList>
    </citation>
    <scope>NUCLEOTIDE SEQUENCE [LARGE SCALE GENOMIC DNA]</scope>
    <source>
        <strain evidence="2 3">WH 0003</strain>
    </source>
</reference>
<gene>
    <name evidence="2" type="ORF">CWATWH0003_5128</name>
</gene>
<protein>
    <recommendedName>
        <fullName evidence="1">KTSC domain-containing protein</fullName>
    </recommendedName>
</protein>
<organism evidence="2 3">
    <name type="scientific">Crocosphaera watsonii WH 0003</name>
    <dbReference type="NCBI Taxonomy" id="423471"/>
    <lineage>
        <taxon>Bacteria</taxon>
        <taxon>Bacillati</taxon>
        <taxon>Cyanobacteriota</taxon>
        <taxon>Cyanophyceae</taxon>
        <taxon>Oscillatoriophycideae</taxon>
        <taxon>Chroococcales</taxon>
        <taxon>Aphanothecaceae</taxon>
        <taxon>Crocosphaera</taxon>
    </lineage>
</organism>
<sequence>MAVETLSRTFLPFAQRKHLDKIEMILIENLPCSSFSHIQAIGYDAKTKILKVNYKSGSIYTYFQVPAQIFQTMLTTYNLGIYINSHIRGNYHYQRFIPRYI</sequence>
<evidence type="ECO:0000313" key="2">
    <source>
        <dbReference type="EMBL" id="EHJ10117.1"/>
    </source>
</evidence>
<dbReference type="Pfam" id="PF13619">
    <property type="entry name" value="KTSC"/>
    <property type="match status" value="1"/>
</dbReference>
<evidence type="ECO:0000313" key="3">
    <source>
        <dbReference type="Proteomes" id="UP000003477"/>
    </source>
</evidence>
<name>G5JCG9_CROWT</name>